<keyword evidence="3" id="KW-1185">Reference proteome</keyword>
<dbReference type="AlphaFoldDB" id="X6N7B4"/>
<dbReference type="SUPFAM" id="SSF48371">
    <property type="entry name" value="ARM repeat"/>
    <property type="match status" value="1"/>
</dbReference>
<dbReference type="GO" id="GO:0005829">
    <property type="term" value="C:cytosol"/>
    <property type="evidence" value="ECO:0007669"/>
    <property type="project" value="TreeGrafter"/>
</dbReference>
<name>X6N7B4_RETFI</name>
<dbReference type="InterPro" id="IPR016024">
    <property type="entry name" value="ARM-type_fold"/>
</dbReference>
<dbReference type="PANTHER" id="PTHR14387">
    <property type="entry name" value="THADA/DEATH RECEPTOR INTERACTING PROTEIN"/>
    <property type="match status" value="1"/>
</dbReference>
<keyword evidence="1" id="KW-1133">Transmembrane helix</keyword>
<reference evidence="2 3" key="1">
    <citation type="journal article" date="2013" name="Curr. Biol.">
        <title>The Genome of the Foraminiferan Reticulomyxa filosa.</title>
        <authorList>
            <person name="Glockner G."/>
            <person name="Hulsmann N."/>
            <person name="Schleicher M."/>
            <person name="Noegel A.A."/>
            <person name="Eichinger L."/>
            <person name="Gallinger C."/>
            <person name="Pawlowski J."/>
            <person name="Sierra R."/>
            <person name="Euteneuer U."/>
            <person name="Pillet L."/>
            <person name="Moustafa A."/>
            <person name="Platzer M."/>
            <person name="Groth M."/>
            <person name="Szafranski K."/>
            <person name="Schliwa M."/>
        </authorList>
    </citation>
    <scope>NUCLEOTIDE SEQUENCE [LARGE SCALE GENOMIC DNA]</scope>
</reference>
<evidence type="ECO:0000313" key="3">
    <source>
        <dbReference type="Proteomes" id="UP000023152"/>
    </source>
</evidence>
<evidence type="ECO:0000313" key="2">
    <source>
        <dbReference type="EMBL" id="ETO21803.1"/>
    </source>
</evidence>
<keyword evidence="1" id="KW-0472">Membrane</keyword>
<gene>
    <name evidence="2" type="ORF">RFI_15401</name>
</gene>
<accession>X6N7B4</accession>
<feature type="transmembrane region" description="Helical" evidence="1">
    <location>
        <begin position="361"/>
        <end position="389"/>
    </location>
</feature>
<dbReference type="EMBL" id="ASPP01011285">
    <property type="protein sequence ID" value="ETO21803.1"/>
    <property type="molecule type" value="Genomic_DNA"/>
</dbReference>
<dbReference type="InterPro" id="IPR051954">
    <property type="entry name" value="tRNA_methyltransferase_THADA"/>
</dbReference>
<dbReference type="Proteomes" id="UP000023152">
    <property type="component" value="Unassembled WGS sequence"/>
</dbReference>
<feature type="non-terminal residue" evidence="2">
    <location>
        <position position="1"/>
    </location>
</feature>
<protein>
    <submittedName>
        <fullName evidence="2">Uncharacterized protein</fullName>
    </submittedName>
</protein>
<evidence type="ECO:0000256" key="1">
    <source>
        <dbReference type="SAM" id="Phobius"/>
    </source>
</evidence>
<feature type="transmembrane region" description="Helical" evidence="1">
    <location>
        <begin position="602"/>
        <end position="622"/>
    </location>
</feature>
<dbReference type="GO" id="GO:0030488">
    <property type="term" value="P:tRNA methylation"/>
    <property type="evidence" value="ECO:0007669"/>
    <property type="project" value="TreeGrafter"/>
</dbReference>
<dbReference type="PANTHER" id="PTHR14387:SF0">
    <property type="entry name" value="DUF2428 DOMAIN-CONTAINING PROTEIN"/>
    <property type="match status" value="1"/>
</dbReference>
<comment type="caution">
    <text evidence="2">The sequence shown here is derived from an EMBL/GenBank/DDBJ whole genome shotgun (WGS) entry which is preliminary data.</text>
</comment>
<keyword evidence="1" id="KW-0812">Transmembrane</keyword>
<proteinExistence type="predicted"/>
<sequence length="833" mass="95800">IVCTLYFYQSFVFKVIHNSLPNNFVLFWKRFKFRPFVLKCTAHKHERVRVITARFTIVYTHIKHNTKFFGTFQKKNNNNNGKKKLGILQMGLKKKGFGVIDSTKRVIVNTWTKYSQNDVHGKLLQIESLLYACYQYLPLLNTNSTNTSSSSGSSSSNKNKGCECWILDNVLPALLPKMWLLQLHHLSALAIQTFLTICFSICHRLLALLSCEVFANNSNDKGDSRLIGQKKQIADFLIKCRVTCIRILGSKECTNNSGVRTSAIESRKKVLPNTTMTTSSHWTDEQITRKENIHDFMVGGRKLRSIACQFLATMLLLSPYCGMEKHKTTQLLSLMLDDWDPLVIRSLCKTVCEILTHHSTLLVLFIYSFFFFFLFCLFVFIITGDSLFAQCNSKSKLGRFVGNLFEIAEVGKMDGSKDGFNKNVDDLDNLWKSIHELVTSNTHLATRMAALELLGTLTGFAFSQKDFTDKAILFSSWISVLNTFSTESTAEELRGSCVTSIQYSNIFSLHLQGALNYNDGMVDLWIIVIQLLQDFEAPIRHAMSSTISFLFQEYALFELFLFFNSCTFIPNYAVNLSIQYVVDKHWSAHLLKKLIVAIENPGFLECALFCFVFYLLFSLYIGDVTWIFENDKTNFKLFLPERPNDSLEPILILQMLASALSKKIQSIKDFDNDVLNVLTSTFSDDKSVIQKFDELNTLTDKLIQCQQPLICYFDSHSQAIWNAWFVHWIALIYWTRVGRNFIKTETLQTILKTQKRSLDEIRKHYSNAKVLFCEKLLDCNDEALYFLLRFQNLFATIPKLGLNIFYFAIEKQSNFSSRKIVPQTNVNLVLYTN</sequence>
<organism evidence="2 3">
    <name type="scientific">Reticulomyxa filosa</name>
    <dbReference type="NCBI Taxonomy" id="46433"/>
    <lineage>
        <taxon>Eukaryota</taxon>
        <taxon>Sar</taxon>
        <taxon>Rhizaria</taxon>
        <taxon>Retaria</taxon>
        <taxon>Foraminifera</taxon>
        <taxon>Monothalamids</taxon>
        <taxon>Reticulomyxidae</taxon>
        <taxon>Reticulomyxa</taxon>
    </lineage>
</organism>